<dbReference type="Pfam" id="PF00266">
    <property type="entry name" value="Aminotran_5"/>
    <property type="match status" value="1"/>
</dbReference>
<evidence type="ECO:0000256" key="1">
    <source>
        <dbReference type="ARBA" id="ARBA00022898"/>
    </source>
</evidence>
<gene>
    <name evidence="3" type="ORF">BCR42DRAFT_424023</name>
</gene>
<dbReference type="Gene3D" id="3.40.640.10">
    <property type="entry name" value="Type I PLP-dependent aspartate aminotransferase-like (Major domain)"/>
    <property type="match status" value="1"/>
</dbReference>
<feature type="domain" description="Aminotransferase class V" evidence="2">
    <location>
        <begin position="54"/>
        <end position="340"/>
    </location>
</feature>
<evidence type="ECO:0000313" key="4">
    <source>
        <dbReference type="Proteomes" id="UP000193560"/>
    </source>
</evidence>
<sequence>MTGFGRSLRSEFFMEDGYTPLNHGSFGVYPKALRPYLHQYQLQAEINPDKFLRREMFPILDKNRERLAGLVHCDPQEIVFVTNASVGINSVVRSLMLHPTEKLLCFSTAYNAVERTMAYVQDALQSKLIPVQLDYPLSDDQVLENIENAIAQHHHPSSPIKLCLMDAITSVPGVRFPFERVIKLLKEHNILSLVDGAHAIGQIPLDLHETDPDFFITNCHKWLFAPRGAALLYVPRRNQYLIHPAVINASYQNHPGPKDDVSTNFQLEFSWPGTCDFSSFMCINHGTIGFPTNPGGEDKIQEYCHQLAVDGGKEVANILGTEVMENEEKTLTVAMVNVRLPLVPNQRYSENDIVQAFIDKLLYQHNCMAPAYFHNKTWYTRLSAQVYNDLDDFRLVGKALLAVCNELQ</sequence>
<evidence type="ECO:0000313" key="3">
    <source>
        <dbReference type="EMBL" id="ORZ09240.1"/>
    </source>
</evidence>
<reference evidence="3 4" key="1">
    <citation type="submission" date="2016-07" db="EMBL/GenBank/DDBJ databases">
        <title>Pervasive Adenine N6-methylation of Active Genes in Fungi.</title>
        <authorList>
            <consortium name="DOE Joint Genome Institute"/>
            <person name="Mondo S.J."/>
            <person name="Dannebaum R.O."/>
            <person name="Kuo R.C."/>
            <person name="Labutti K."/>
            <person name="Haridas S."/>
            <person name="Kuo A."/>
            <person name="Salamov A."/>
            <person name="Ahrendt S.R."/>
            <person name="Lipzen A."/>
            <person name="Sullivan W."/>
            <person name="Andreopoulos W.B."/>
            <person name="Clum A."/>
            <person name="Lindquist E."/>
            <person name="Daum C."/>
            <person name="Ramamoorthy G.K."/>
            <person name="Gryganskyi A."/>
            <person name="Culley D."/>
            <person name="Magnuson J.K."/>
            <person name="James T.Y."/>
            <person name="O'Malley M.A."/>
            <person name="Stajich J.E."/>
            <person name="Spatafora J.W."/>
            <person name="Visel A."/>
            <person name="Grigoriev I.V."/>
        </authorList>
    </citation>
    <scope>NUCLEOTIDE SEQUENCE [LARGE SCALE GENOMIC DNA]</scope>
    <source>
        <strain evidence="3 4">NRRL 1336</strain>
    </source>
</reference>
<protein>
    <submittedName>
        <fullName evidence="3">PLP-dependent transferase</fullName>
    </submittedName>
</protein>
<name>A0A1X2I4Q6_9FUNG</name>
<dbReference type="InterPro" id="IPR000192">
    <property type="entry name" value="Aminotrans_V_dom"/>
</dbReference>
<keyword evidence="3" id="KW-0808">Transferase</keyword>
<keyword evidence="1" id="KW-0663">Pyridoxal phosphate</keyword>
<dbReference type="OrthoDB" id="5978656at2759"/>
<keyword evidence="4" id="KW-1185">Reference proteome</keyword>
<dbReference type="STRING" id="90262.A0A1X2I4Q6"/>
<dbReference type="InterPro" id="IPR015421">
    <property type="entry name" value="PyrdxlP-dep_Trfase_major"/>
</dbReference>
<dbReference type="PANTHER" id="PTHR43092">
    <property type="entry name" value="L-CYSTEINE DESULFHYDRASE"/>
    <property type="match status" value="1"/>
</dbReference>
<dbReference type="EMBL" id="MCGE01000028">
    <property type="protein sequence ID" value="ORZ09240.1"/>
    <property type="molecule type" value="Genomic_DNA"/>
</dbReference>
<dbReference type="SUPFAM" id="SSF53383">
    <property type="entry name" value="PLP-dependent transferases"/>
    <property type="match status" value="1"/>
</dbReference>
<evidence type="ECO:0000259" key="2">
    <source>
        <dbReference type="Pfam" id="PF00266"/>
    </source>
</evidence>
<dbReference type="PANTHER" id="PTHR43092:SF2">
    <property type="entry name" value="HERCYNYLCYSTEINE SULFOXIDE LYASE"/>
    <property type="match status" value="1"/>
</dbReference>
<dbReference type="InterPro" id="IPR015424">
    <property type="entry name" value="PyrdxlP-dep_Trfase"/>
</dbReference>
<accession>A0A1X2I4Q6</accession>
<organism evidence="3 4">
    <name type="scientific">Absidia repens</name>
    <dbReference type="NCBI Taxonomy" id="90262"/>
    <lineage>
        <taxon>Eukaryota</taxon>
        <taxon>Fungi</taxon>
        <taxon>Fungi incertae sedis</taxon>
        <taxon>Mucoromycota</taxon>
        <taxon>Mucoromycotina</taxon>
        <taxon>Mucoromycetes</taxon>
        <taxon>Mucorales</taxon>
        <taxon>Cunninghamellaceae</taxon>
        <taxon>Absidia</taxon>
    </lineage>
</organism>
<dbReference type="Proteomes" id="UP000193560">
    <property type="component" value="Unassembled WGS sequence"/>
</dbReference>
<dbReference type="GO" id="GO:0016740">
    <property type="term" value="F:transferase activity"/>
    <property type="evidence" value="ECO:0007669"/>
    <property type="project" value="UniProtKB-KW"/>
</dbReference>
<dbReference type="AlphaFoldDB" id="A0A1X2I4Q6"/>
<proteinExistence type="predicted"/>
<comment type="caution">
    <text evidence="3">The sequence shown here is derived from an EMBL/GenBank/DDBJ whole genome shotgun (WGS) entry which is preliminary data.</text>
</comment>